<dbReference type="RefSeq" id="WP_054537306.1">
    <property type="nucleotide sequence ID" value="NZ_LGKP01000042.1"/>
</dbReference>
<keyword evidence="2" id="KW-1185">Reference proteome</keyword>
<name>A0A0P6XTP3_9CHLR</name>
<evidence type="ECO:0000313" key="1">
    <source>
        <dbReference type="EMBL" id="KPL79960.1"/>
    </source>
</evidence>
<dbReference type="Proteomes" id="UP000050277">
    <property type="component" value="Unassembled WGS sequence"/>
</dbReference>
<protein>
    <submittedName>
        <fullName evidence="1">Uncharacterized protein</fullName>
    </submittedName>
</protein>
<dbReference type="STRING" id="70996.SE18_25560"/>
<accession>A0A0P6XTP3</accession>
<dbReference type="AlphaFoldDB" id="A0A0P6XTP3"/>
<gene>
    <name evidence="1" type="ORF">SE18_25560</name>
</gene>
<proteinExistence type="predicted"/>
<reference evidence="1 2" key="1">
    <citation type="submission" date="2015-07" db="EMBL/GenBank/DDBJ databases">
        <title>Whole genome sequence of Herpetosiphon geysericola DSM 7119.</title>
        <authorList>
            <person name="Hemp J."/>
            <person name="Ward L.M."/>
            <person name="Pace L.A."/>
            <person name="Fischer W.W."/>
        </authorList>
    </citation>
    <scope>NUCLEOTIDE SEQUENCE [LARGE SCALE GENOMIC DNA]</scope>
    <source>
        <strain evidence="1 2">DSM 7119</strain>
    </source>
</reference>
<evidence type="ECO:0000313" key="2">
    <source>
        <dbReference type="Proteomes" id="UP000050277"/>
    </source>
</evidence>
<organism evidence="1 2">
    <name type="scientific">Herpetosiphon geysericola</name>
    <dbReference type="NCBI Taxonomy" id="70996"/>
    <lineage>
        <taxon>Bacteria</taxon>
        <taxon>Bacillati</taxon>
        <taxon>Chloroflexota</taxon>
        <taxon>Chloroflexia</taxon>
        <taxon>Herpetosiphonales</taxon>
        <taxon>Herpetosiphonaceae</taxon>
        <taxon>Herpetosiphon</taxon>
    </lineage>
</organism>
<dbReference type="EMBL" id="LGKP01000042">
    <property type="protein sequence ID" value="KPL79960.1"/>
    <property type="molecule type" value="Genomic_DNA"/>
</dbReference>
<sequence length="644" mass="67371">MKQRVIGILIFLVILIPIWAFVLPTVGGARQSLITVSITLTETHVRPGQTLKGVVGIRTNVPGALTFDLTLSDGLILQSIESLGGNTCVSSGQTVSCSAVSMQNGIPQQLTALLTVDNTVASGLELTATATGTISGTTVVAKDTSFVIGTLATATSSIQPTATSSIVVTTVQSTVGSLPTTIATINGGTDTTPVIEKPVVPSDAPVSVSFDPALVDRFENNYDPFHATLIAPGVVITGLNFVAPSTVLTGDVDYVQWFGKANRCYQLETQELHPDLDTNIEIVTAENTILAGNDDRTAINPASNVQWCPISDGTVFARIAQNRNVPLPDPRGKTYVLTLHVVEVPPTHTPIEAPALPAPVGVPKEASVNAPASNTPVPIISITTGNDKPSTIVNCDPLIDAPVEVESTDITAGIETCESNVQIPDVEMPTGTVHVAASMTAIYSGPGAQYSRLAILSTNTNLQMTGRYRNGWVAVRMTTIPLIGWVFAAHLQVDSWDSPNTLPASMPTLAPVLTDPLTSTPSTVAPPVSDSTGTALQIQIQPSQRINVVVQICSGSDTTTRCVSGDSITHAPVTITTQTGDVIAAGITDSAGRWIVQLPRSAGKVILNAPLLGRTAEIDLGSGQGSQLIHSLIVRRVNIPPTFR</sequence>
<comment type="caution">
    <text evidence="1">The sequence shown here is derived from an EMBL/GenBank/DDBJ whole genome shotgun (WGS) entry which is preliminary data.</text>
</comment>